<proteinExistence type="predicted"/>
<feature type="compositionally biased region" description="Basic and acidic residues" evidence="1">
    <location>
        <begin position="93"/>
        <end position="108"/>
    </location>
</feature>
<name>A0ABQ8LZH4_LABRO</name>
<keyword evidence="3" id="KW-1185">Reference proteome</keyword>
<dbReference type="Proteomes" id="UP000830375">
    <property type="component" value="Unassembled WGS sequence"/>
</dbReference>
<feature type="compositionally biased region" description="Basic and acidic residues" evidence="1">
    <location>
        <begin position="36"/>
        <end position="47"/>
    </location>
</feature>
<accession>A0ABQ8LZH4</accession>
<comment type="caution">
    <text evidence="2">The sequence shown here is derived from an EMBL/GenBank/DDBJ whole genome shotgun (WGS) entry which is preliminary data.</text>
</comment>
<reference evidence="2 3" key="1">
    <citation type="submission" date="2022-01" db="EMBL/GenBank/DDBJ databases">
        <title>A high-quality chromosome-level genome assembly of rohu carp, Labeo rohita.</title>
        <authorList>
            <person name="Arick M.A. II"/>
            <person name="Hsu C.-Y."/>
            <person name="Magbanua Z."/>
            <person name="Pechanova O."/>
            <person name="Grover C."/>
            <person name="Miller E."/>
            <person name="Thrash A."/>
            <person name="Ezzel L."/>
            <person name="Alam S."/>
            <person name="Benzie J."/>
            <person name="Hamilton M."/>
            <person name="Karsi A."/>
            <person name="Lawrence M.L."/>
            <person name="Peterson D.G."/>
        </authorList>
    </citation>
    <scope>NUCLEOTIDE SEQUENCE [LARGE SCALE GENOMIC DNA]</scope>
    <source>
        <strain evidence="3">BAU-BD-2019</strain>
        <tissue evidence="2">Blood</tissue>
    </source>
</reference>
<organism evidence="2 3">
    <name type="scientific">Labeo rohita</name>
    <name type="common">Indian major carp</name>
    <name type="synonym">Cyprinus rohita</name>
    <dbReference type="NCBI Taxonomy" id="84645"/>
    <lineage>
        <taxon>Eukaryota</taxon>
        <taxon>Metazoa</taxon>
        <taxon>Chordata</taxon>
        <taxon>Craniata</taxon>
        <taxon>Vertebrata</taxon>
        <taxon>Euteleostomi</taxon>
        <taxon>Actinopterygii</taxon>
        <taxon>Neopterygii</taxon>
        <taxon>Teleostei</taxon>
        <taxon>Ostariophysi</taxon>
        <taxon>Cypriniformes</taxon>
        <taxon>Cyprinidae</taxon>
        <taxon>Labeoninae</taxon>
        <taxon>Labeonini</taxon>
        <taxon>Labeo</taxon>
    </lineage>
</organism>
<evidence type="ECO:0000313" key="2">
    <source>
        <dbReference type="EMBL" id="KAI2656018.1"/>
    </source>
</evidence>
<sequence>MPQTSSPATHQEHLETLQSTVMDILQPKAANNLQWQRKEQRDCDTRGHLTPSLDNQELTCIIFSLAHSLKGLRQEVNELQVTEFQSEPTPAQQEKEQDRRKEPDRTAQQKEITSLQEALTAARH</sequence>
<feature type="region of interest" description="Disordered" evidence="1">
    <location>
        <begin position="32"/>
        <end position="51"/>
    </location>
</feature>
<evidence type="ECO:0000313" key="3">
    <source>
        <dbReference type="Proteomes" id="UP000830375"/>
    </source>
</evidence>
<keyword evidence="2" id="KW-0813">Transport</keyword>
<feature type="region of interest" description="Disordered" evidence="1">
    <location>
        <begin position="82"/>
        <end position="124"/>
    </location>
</feature>
<evidence type="ECO:0000256" key="1">
    <source>
        <dbReference type="SAM" id="MobiDB-lite"/>
    </source>
</evidence>
<gene>
    <name evidence="2" type="ORF">H4Q32_012832</name>
</gene>
<protein>
    <submittedName>
        <fullName evidence="2">High-affinity glucose transporter ght5</fullName>
    </submittedName>
</protein>
<keyword evidence="2" id="KW-0762">Sugar transport</keyword>
<dbReference type="EMBL" id="JACTAM010000015">
    <property type="protein sequence ID" value="KAI2656018.1"/>
    <property type="molecule type" value="Genomic_DNA"/>
</dbReference>
<feature type="compositionally biased region" description="Polar residues" evidence="1">
    <location>
        <begin position="82"/>
        <end position="92"/>
    </location>
</feature>